<dbReference type="GO" id="GO:0016020">
    <property type="term" value="C:membrane"/>
    <property type="evidence" value="ECO:0007669"/>
    <property type="project" value="TreeGrafter"/>
</dbReference>
<dbReference type="PRINTS" id="PR00195">
    <property type="entry name" value="DYNAMIN"/>
</dbReference>
<dbReference type="PROSITE" id="PS51388">
    <property type="entry name" value="GED"/>
    <property type="match status" value="1"/>
</dbReference>
<dbReference type="GO" id="GO:0016559">
    <property type="term" value="P:peroxisome fission"/>
    <property type="evidence" value="ECO:0007669"/>
    <property type="project" value="TreeGrafter"/>
</dbReference>
<feature type="region of interest" description="Disordered" evidence="3">
    <location>
        <begin position="735"/>
        <end position="792"/>
    </location>
</feature>
<dbReference type="SUPFAM" id="SSF52540">
    <property type="entry name" value="P-loop containing nucleoside triphosphate hydrolases"/>
    <property type="match status" value="1"/>
</dbReference>
<feature type="domain" description="GED" evidence="4">
    <location>
        <begin position="608"/>
        <end position="699"/>
    </location>
</feature>
<feature type="compositionally biased region" description="Polar residues" evidence="3">
    <location>
        <begin position="702"/>
        <end position="714"/>
    </location>
</feature>
<comment type="caution">
    <text evidence="6">The sequence shown here is derived from an EMBL/GenBank/DDBJ whole genome shotgun (WGS) entry which is preliminary data.</text>
</comment>
<dbReference type="PANTHER" id="PTHR11566:SF21">
    <property type="entry name" value="DYNAMIN RELATED PROTEIN 1, ISOFORM A"/>
    <property type="match status" value="1"/>
</dbReference>
<dbReference type="InterPro" id="IPR022812">
    <property type="entry name" value="Dynamin"/>
</dbReference>
<sequence>MVLTSFNADALHGLRSKDQLELLDSIDRLRSLGINHFVSLPQIIVCGDQSSGKSSVLESISGVSFPIRSSLCTRFPTELVLRQALHSGITVSIVPHRSRSESEKLSLASFHEGLDGFEGLPVLIEKAKAAMGISTNGKAFSKDLLRVEVSGPDRPHLTIVDLPGLIHSETKQQSSFDVELIQDVVQAYMNEPRSVILAVVSAKNDYANQIVLRLARKADPDGSRTLGVITKPDTLTPGSGSEATYKDLAKNQDVRFRLGWHVLKNMDTETGTWSLADRDARETEFFSRGVWKTLPQSLLGIDQLRNRLSRVLLHQIAEELPGLVDEIEINATSCRQKLQKLGEPRTSQSDQRLYLVYASQAFQSLVKAAVDGTYNDPFFGDANSERGYQTRLRAVLQSLNSDFAERLTRHGHRLEIPDFVGEELVSAGMPCSSREKFIDHVQQLMQRTRGRELPGTFSPMIVADLFYEQSKPWGEIARSHIGKVWKAVDEFLHHVTTHVADDATSRALAQELLQPVLNELLIAVIEKTAEFLVSCPEGHPITYNQDFTEIVQRIREERRRRDFSRILGEFFGTNALDLAHISSNHGDLRGLVTALVKDTEPDMSRVAASEAVDCMKAYYKVALKRVIDNVAVEVIETKLVSALRNILSPVAVSKMPDDLVRRIAGESEGTRAQREQLKNQLEVLKTGLATCKRVAGIKLQDADTNPTRPSSSCSVERPGSGNFGRECASQLSGWITPEPELEPEAAPEAAPEYEPKPDYAEVDTAAVPSLSNKKQKSKRMRMRAQLEPPEVL</sequence>
<dbReference type="CDD" id="cd08771">
    <property type="entry name" value="DLP_1"/>
    <property type="match status" value="1"/>
</dbReference>
<organism evidence="6 7">
    <name type="scientific">Zalerion maritima</name>
    <dbReference type="NCBI Taxonomy" id="339359"/>
    <lineage>
        <taxon>Eukaryota</taxon>
        <taxon>Fungi</taxon>
        <taxon>Dikarya</taxon>
        <taxon>Ascomycota</taxon>
        <taxon>Pezizomycotina</taxon>
        <taxon>Sordariomycetes</taxon>
        <taxon>Lulworthiomycetidae</taxon>
        <taxon>Lulworthiales</taxon>
        <taxon>Lulworthiaceae</taxon>
        <taxon>Zalerion</taxon>
    </lineage>
</organism>
<gene>
    <name evidence="6" type="ORF">MKZ38_009290</name>
</gene>
<dbReference type="FunFam" id="3.40.50.300:FF:001425">
    <property type="entry name" value="Dynamin GTPase, putative"/>
    <property type="match status" value="1"/>
</dbReference>
<dbReference type="InterPro" id="IPR045063">
    <property type="entry name" value="Dynamin_N"/>
</dbReference>
<name>A0AAD5WVS7_9PEZI</name>
<dbReference type="GO" id="GO:0048312">
    <property type="term" value="P:intracellular distribution of mitochondria"/>
    <property type="evidence" value="ECO:0007669"/>
    <property type="project" value="TreeGrafter"/>
</dbReference>
<dbReference type="GO" id="GO:0003924">
    <property type="term" value="F:GTPase activity"/>
    <property type="evidence" value="ECO:0007669"/>
    <property type="project" value="InterPro"/>
</dbReference>
<dbReference type="Proteomes" id="UP001201980">
    <property type="component" value="Unassembled WGS sequence"/>
</dbReference>
<dbReference type="Gene3D" id="1.20.120.1240">
    <property type="entry name" value="Dynamin, middle domain"/>
    <property type="match status" value="1"/>
</dbReference>
<dbReference type="InterPro" id="IPR027417">
    <property type="entry name" value="P-loop_NTPase"/>
</dbReference>
<evidence type="ECO:0000256" key="3">
    <source>
        <dbReference type="SAM" id="MobiDB-lite"/>
    </source>
</evidence>
<dbReference type="Gene3D" id="3.40.50.300">
    <property type="entry name" value="P-loop containing nucleotide triphosphate hydrolases"/>
    <property type="match status" value="1"/>
</dbReference>
<dbReference type="GO" id="GO:0006897">
    <property type="term" value="P:endocytosis"/>
    <property type="evidence" value="ECO:0007669"/>
    <property type="project" value="TreeGrafter"/>
</dbReference>
<feature type="compositionally biased region" description="Basic residues" evidence="3">
    <location>
        <begin position="773"/>
        <end position="782"/>
    </location>
</feature>
<dbReference type="GO" id="GO:0005525">
    <property type="term" value="F:GTP binding"/>
    <property type="evidence" value="ECO:0007669"/>
    <property type="project" value="InterPro"/>
</dbReference>
<protein>
    <recommendedName>
        <fullName evidence="8">Dynamin family protein</fullName>
    </recommendedName>
</protein>
<dbReference type="AlphaFoldDB" id="A0AAD5WVS7"/>
<evidence type="ECO:0008006" key="8">
    <source>
        <dbReference type="Google" id="ProtNLM"/>
    </source>
</evidence>
<dbReference type="SMART" id="SM00053">
    <property type="entry name" value="DYNc"/>
    <property type="match status" value="1"/>
</dbReference>
<feature type="region of interest" description="Disordered" evidence="3">
    <location>
        <begin position="701"/>
        <end position="722"/>
    </location>
</feature>
<evidence type="ECO:0000256" key="2">
    <source>
        <dbReference type="ARBA" id="ARBA00023134"/>
    </source>
</evidence>
<evidence type="ECO:0000313" key="6">
    <source>
        <dbReference type="EMBL" id="KAJ2903816.1"/>
    </source>
</evidence>
<dbReference type="GO" id="GO:0000266">
    <property type="term" value="P:mitochondrial fission"/>
    <property type="evidence" value="ECO:0007669"/>
    <property type="project" value="TreeGrafter"/>
</dbReference>
<evidence type="ECO:0000313" key="7">
    <source>
        <dbReference type="Proteomes" id="UP001201980"/>
    </source>
</evidence>
<dbReference type="EMBL" id="JAKWBI020000070">
    <property type="protein sequence ID" value="KAJ2903816.1"/>
    <property type="molecule type" value="Genomic_DNA"/>
</dbReference>
<dbReference type="InterPro" id="IPR030381">
    <property type="entry name" value="G_DYNAMIN_dom"/>
</dbReference>
<keyword evidence="2" id="KW-0342">GTP-binding</keyword>
<proteinExistence type="predicted"/>
<evidence type="ECO:0000259" key="5">
    <source>
        <dbReference type="PROSITE" id="PS51718"/>
    </source>
</evidence>
<keyword evidence="7" id="KW-1185">Reference proteome</keyword>
<keyword evidence="1" id="KW-0547">Nucleotide-binding</keyword>
<feature type="domain" description="Dynamin-type G" evidence="5">
    <location>
        <begin position="37"/>
        <end position="321"/>
    </location>
</feature>
<dbReference type="GO" id="GO:0008017">
    <property type="term" value="F:microtubule binding"/>
    <property type="evidence" value="ECO:0007669"/>
    <property type="project" value="TreeGrafter"/>
</dbReference>
<reference evidence="6" key="1">
    <citation type="submission" date="2022-07" db="EMBL/GenBank/DDBJ databases">
        <title>Draft genome sequence of Zalerion maritima ATCC 34329, a (micro)plastics degrading marine fungus.</title>
        <authorList>
            <person name="Paco A."/>
            <person name="Goncalves M.F.M."/>
            <person name="Rocha-Santos T.A.P."/>
            <person name="Alves A."/>
        </authorList>
    </citation>
    <scope>NUCLEOTIDE SEQUENCE</scope>
    <source>
        <strain evidence="6">ATCC 34329</strain>
    </source>
</reference>
<accession>A0AAD5WVS7</accession>
<dbReference type="InterPro" id="IPR001401">
    <property type="entry name" value="Dynamin_GTPase"/>
</dbReference>
<dbReference type="InterPro" id="IPR000375">
    <property type="entry name" value="Dynamin_stalk"/>
</dbReference>
<dbReference type="GO" id="GO:0005874">
    <property type="term" value="C:microtubule"/>
    <property type="evidence" value="ECO:0007669"/>
    <property type="project" value="TreeGrafter"/>
</dbReference>
<dbReference type="PANTHER" id="PTHR11566">
    <property type="entry name" value="DYNAMIN"/>
    <property type="match status" value="1"/>
</dbReference>
<dbReference type="Pfam" id="PF00350">
    <property type="entry name" value="Dynamin_N"/>
    <property type="match status" value="1"/>
</dbReference>
<evidence type="ECO:0000259" key="4">
    <source>
        <dbReference type="PROSITE" id="PS51388"/>
    </source>
</evidence>
<evidence type="ECO:0000256" key="1">
    <source>
        <dbReference type="ARBA" id="ARBA00022741"/>
    </source>
</evidence>
<dbReference type="Pfam" id="PF01031">
    <property type="entry name" value="Dynamin_M"/>
    <property type="match status" value="1"/>
</dbReference>
<dbReference type="InterPro" id="IPR020850">
    <property type="entry name" value="GED_dom"/>
</dbReference>
<dbReference type="PROSITE" id="PS51718">
    <property type="entry name" value="G_DYNAMIN_2"/>
    <property type="match status" value="1"/>
</dbReference>
<dbReference type="GO" id="GO:0005739">
    <property type="term" value="C:mitochondrion"/>
    <property type="evidence" value="ECO:0007669"/>
    <property type="project" value="TreeGrafter"/>
</dbReference>